<dbReference type="InterPro" id="IPR050092">
    <property type="entry name" value="RNase_H"/>
</dbReference>
<dbReference type="InterPro" id="IPR036397">
    <property type="entry name" value="RNaseH_sf"/>
</dbReference>
<organism evidence="1 2">
    <name type="scientific">Purpureocillium lilacinum</name>
    <name type="common">Paecilomyces lilacinus</name>
    <dbReference type="NCBI Taxonomy" id="33203"/>
    <lineage>
        <taxon>Eukaryota</taxon>
        <taxon>Fungi</taxon>
        <taxon>Dikarya</taxon>
        <taxon>Ascomycota</taxon>
        <taxon>Pezizomycotina</taxon>
        <taxon>Sordariomycetes</taxon>
        <taxon>Hypocreomycetidae</taxon>
        <taxon>Hypocreales</taxon>
        <taxon>Ophiocordycipitaceae</taxon>
        <taxon>Purpureocillium</taxon>
    </lineage>
</organism>
<proteinExistence type="predicted"/>
<evidence type="ECO:0000313" key="1">
    <source>
        <dbReference type="EMBL" id="PWI64006.1"/>
    </source>
</evidence>
<protein>
    <submittedName>
        <fullName evidence="1">Uncharacterized protein</fullName>
    </submittedName>
</protein>
<dbReference type="Proteomes" id="UP000245956">
    <property type="component" value="Unassembled WGS sequence"/>
</dbReference>
<dbReference type="SUPFAM" id="SSF53098">
    <property type="entry name" value="Ribonuclease H-like"/>
    <property type="match status" value="1"/>
</dbReference>
<accession>A0A2U3DP31</accession>
<sequence>MWGAVIGKPESRAHHWIIRRVALGPPEDPPSPREAIQKTIHDREVNNWTQEQIDPFVAPPCWQGPQTYIEETADEARKKHFALLLQEKSALHIYTDGSGINGQIGAAAVCPTIQQSRSSYLGPEDVSTVYASELQGISLALDIARRDRAEGYRRNKVIIYTGNQAAIRSSAKPKGKSGANTNLPIEIRWVPAHTGVQGNEDADRAAKEATGWRERGLAAPRAEMPAELYSLRSTRKTWTHKEAHKTWTARRAAAKRGRTSYRYIPKPTEKVLRLHDGLSKRQSALLVQMRTEKIGLKDFLFNRRVPDATDAQCPCREGRKTVSHVLLRCRKYRQLRRQELGPLPGRHDLRDILSERKAAAKAIKFMELTRWAIQDRVPHQTKLSIGGRL</sequence>
<comment type="caution">
    <text evidence="1">The sequence shown here is derived from an EMBL/GenBank/DDBJ whole genome shotgun (WGS) entry which is preliminary data.</text>
</comment>
<evidence type="ECO:0000313" key="2">
    <source>
        <dbReference type="Proteomes" id="UP000245956"/>
    </source>
</evidence>
<dbReference type="InterPro" id="IPR012337">
    <property type="entry name" value="RNaseH-like_sf"/>
</dbReference>
<name>A0A2U3DP31_PURLI</name>
<dbReference type="CDD" id="cd09276">
    <property type="entry name" value="Rnase_HI_RT_non_LTR"/>
    <property type="match status" value="1"/>
</dbReference>
<reference evidence="1 2" key="1">
    <citation type="journal article" date="2016" name="Front. Microbiol.">
        <title>Genome and transcriptome sequences reveal the specific parasitism of the nematophagous Purpureocillium lilacinum 36-1.</title>
        <authorList>
            <person name="Xie J."/>
            <person name="Li S."/>
            <person name="Mo C."/>
            <person name="Xiao X."/>
            <person name="Peng D."/>
            <person name="Wang G."/>
            <person name="Xiao Y."/>
        </authorList>
    </citation>
    <scope>NUCLEOTIDE SEQUENCE [LARGE SCALE GENOMIC DNA]</scope>
    <source>
        <strain evidence="1 2">36-1</strain>
    </source>
</reference>
<dbReference type="GO" id="GO:0004523">
    <property type="term" value="F:RNA-DNA hybrid ribonuclease activity"/>
    <property type="evidence" value="ECO:0007669"/>
    <property type="project" value="TreeGrafter"/>
</dbReference>
<dbReference type="GO" id="GO:0003676">
    <property type="term" value="F:nucleic acid binding"/>
    <property type="evidence" value="ECO:0007669"/>
    <property type="project" value="InterPro"/>
</dbReference>
<dbReference type="PANTHER" id="PTHR10642">
    <property type="entry name" value="RIBONUCLEASE H1"/>
    <property type="match status" value="1"/>
</dbReference>
<dbReference type="GO" id="GO:0043137">
    <property type="term" value="P:DNA replication, removal of RNA primer"/>
    <property type="evidence" value="ECO:0007669"/>
    <property type="project" value="TreeGrafter"/>
</dbReference>
<dbReference type="PANTHER" id="PTHR10642:SF25">
    <property type="entry name" value="RNASE H TYPE-1 DOMAIN-CONTAINING PROTEIN"/>
    <property type="match status" value="1"/>
</dbReference>
<dbReference type="Gene3D" id="3.30.420.10">
    <property type="entry name" value="Ribonuclease H-like superfamily/Ribonuclease H"/>
    <property type="match status" value="1"/>
</dbReference>
<dbReference type="AlphaFoldDB" id="A0A2U3DP31"/>
<dbReference type="EMBL" id="LCWV01000120">
    <property type="protein sequence ID" value="PWI64006.1"/>
    <property type="molecule type" value="Genomic_DNA"/>
</dbReference>
<gene>
    <name evidence="1" type="ORF">PCL_00818</name>
</gene>